<dbReference type="OrthoDB" id="8449242at2"/>
<keyword evidence="3" id="KW-1185">Reference proteome</keyword>
<organism evidence="2 3">
    <name type="scientific">Legionella maceachernii</name>
    <dbReference type="NCBI Taxonomy" id="466"/>
    <lineage>
        <taxon>Bacteria</taxon>
        <taxon>Pseudomonadati</taxon>
        <taxon>Pseudomonadota</taxon>
        <taxon>Gammaproteobacteria</taxon>
        <taxon>Legionellales</taxon>
        <taxon>Legionellaceae</taxon>
        <taxon>Legionella</taxon>
    </lineage>
</organism>
<gene>
    <name evidence="2" type="ORF">Lmac_0896</name>
</gene>
<feature type="transmembrane region" description="Helical" evidence="1">
    <location>
        <begin position="117"/>
        <end position="135"/>
    </location>
</feature>
<feature type="transmembrane region" description="Helical" evidence="1">
    <location>
        <begin position="155"/>
        <end position="175"/>
    </location>
</feature>
<evidence type="ECO:0008006" key="4">
    <source>
        <dbReference type="Google" id="ProtNLM"/>
    </source>
</evidence>
<feature type="transmembrane region" description="Helical" evidence="1">
    <location>
        <begin position="47"/>
        <end position="69"/>
    </location>
</feature>
<keyword evidence="1" id="KW-0472">Membrane</keyword>
<proteinExistence type="predicted"/>
<comment type="caution">
    <text evidence="2">The sequence shown here is derived from an EMBL/GenBank/DDBJ whole genome shotgun (WGS) entry which is preliminary data.</text>
</comment>
<name>A0A0W0WAJ4_9GAMM</name>
<evidence type="ECO:0000256" key="1">
    <source>
        <dbReference type="SAM" id="Phobius"/>
    </source>
</evidence>
<accession>A0A0W0WAJ4</accession>
<protein>
    <recommendedName>
        <fullName evidence="4">Transmembrane protein</fullName>
    </recommendedName>
</protein>
<keyword evidence="1" id="KW-0812">Transmembrane</keyword>
<evidence type="ECO:0000313" key="3">
    <source>
        <dbReference type="Proteomes" id="UP000054908"/>
    </source>
</evidence>
<reference evidence="2 3" key="1">
    <citation type="submission" date="2015-11" db="EMBL/GenBank/DDBJ databases">
        <title>Genomic analysis of 38 Legionella species identifies large and diverse effector repertoires.</title>
        <authorList>
            <person name="Burstein D."/>
            <person name="Amaro F."/>
            <person name="Zusman T."/>
            <person name="Lifshitz Z."/>
            <person name="Cohen O."/>
            <person name="Gilbert J.A."/>
            <person name="Pupko T."/>
            <person name="Shuman H.A."/>
            <person name="Segal G."/>
        </authorList>
    </citation>
    <scope>NUCLEOTIDE SEQUENCE [LARGE SCALE GENOMIC DNA]</scope>
    <source>
        <strain evidence="2 3">PX-1-G2-E2</strain>
    </source>
</reference>
<evidence type="ECO:0000313" key="2">
    <source>
        <dbReference type="EMBL" id="KTD29386.1"/>
    </source>
</evidence>
<dbReference type="RefSeq" id="WP_058451705.1">
    <property type="nucleotide sequence ID" value="NZ_CAAAIB010000003.1"/>
</dbReference>
<feature type="transmembrane region" description="Helical" evidence="1">
    <location>
        <begin position="21"/>
        <end position="41"/>
    </location>
</feature>
<sequence length="209" mass="24929">MNTRNEFLINMYNQMFNDINRHITLTWQPLITILSAISIIFLQDKLIIPPFLAVSFLFIIISWFIAHIIDAGSWYNRNLVIISNIERQFLDEEDKKLIHCYIADHRKKNKLISHLKINAYLGWTLYILVCGYYIFWKLLPLISTYYCQKKIMLTIESLSDFLPLVILIQSLYALYRFKTKEDDKYEEFKEKSPGKKIEGEKFKYGHGQK</sequence>
<keyword evidence="1" id="KW-1133">Transmembrane helix</keyword>
<dbReference type="EMBL" id="LNYL01000023">
    <property type="protein sequence ID" value="KTD29386.1"/>
    <property type="molecule type" value="Genomic_DNA"/>
</dbReference>
<dbReference type="AlphaFoldDB" id="A0A0W0WAJ4"/>
<dbReference type="Proteomes" id="UP000054908">
    <property type="component" value="Unassembled WGS sequence"/>
</dbReference>
<dbReference type="PATRIC" id="fig|466.6.peg.958"/>